<evidence type="ECO:0000313" key="4">
    <source>
        <dbReference type="EMBL" id="CAA9388982.1"/>
    </source>
</evidence>
<accession>A0A6J4NIC6</accession>
<dbReference type="EC" id="1.1.1.205" evidence="4"/>
<keyword evidence="4" id="KW-0560">Oxidoreductase</keyword>
<dbReference type="GO" id="GO:0003938">
    <property type="term" value="F:IMP dehydrogenase activity"/>
    <property type="evidence" value="ECO:0007669"/>
    <property type="project" value="UniProtKB-EC"/>
</dbReference>
<feature type="domain" description="CBS" evidence="3">
    <location>
        <begin position="6"/>
        <end position="67"/>
    </location>
</feature>
<protein>
    <submittedName>
        <fullName evidence="4">Inosine-5'-monophosphate dehydrogenase</fullName>
        <ecNumber evidence="4">1.1.1.205</ecNumber>
    </submittedName>
</protein>
<dbReference type="InterPro" id="IPR051257">
    <property type="entry name" value="Diverse_CBS-Domain"/>
</dbReference>
<organism evidence="4">
    <name type="scientific">uncultured Chloroflexia bacterium</name>
    <dbReference type="NCBI Taxonomy" id="1672391"/>
    <lineage>
        <taxon>Bacteria</taxon>
        <taxon>Bacillati</taxon>
        <taxon>Chloroflexota</taxon>
        <taxon>Chloroflexia</taxon>
        <taxon>environmental samples</taxon>
    </lineage>
</organism>
<dbReference type="InterPro" id="IPR000644">
    <property type="entry name" value="CBS_dom"/>
</dbReference>
<dbReference type="PROSITE" id="PS51371">
    <property type="entry name" value="CBS"/>
    <property type="match status" value="2"/>
</dbReference>
<dbReference type="SUPFAM" id="SSF54631">
    <property type="entry name" value="CBS-domain pair"/>
    <property type="match status" value="1"/>
</dbReference>
<evidence type="ECO:0000256" key="2">
    <source>
        <dbReference type="PROSITE-ProRule" id="PRU00703"/>
    </source>
</evidence>
<name>A0A6J4NIC6_9CHLR</name>
<gene>
    <name evidence="4" type="ORF">AVDCRST_MAG93-9624</name>
</gene>
<reference evidence="4" key="1">
    <citation type="submission" date="2020-02" db="EMBL/GenBank/DDBJ databases">
        <authorList>
            <person name="Meier V. D."/>
        </authorList>
    </citation>
    <scope>NUCLEOTIDE SEQUENCE</scope>
    <source>
        <strain evidence="4">AVDCRST_MAG93</strain>
    </source>
</reference>
<evidence type="ECO:0000256" key="1">
    <source>
        <dbReference type="ARBA" id="ARBA00023122"/>
    </source>
</evidence>
<dbReference type="Gene3D" id="3.10.580.10">
    <property type="entry name" value="CBS-domain"/>
    <property type="match status" value="1"/>
</dbReference>
<proteinExistence type="predicted"/>
<sequence>MLVSQIIKQKGSDVFAVSPGETLSEAARQLNDKRVGALVVKDGDTVVGIVSERDIVRELVEGGSAALEQPVGEHMTRDVIFAAPHETVDALLGRMTDRRVRTLPVVSGQGELCGLVSIGDLVKHKIYEVEAEAQTLKNYIVAG</sequence>
<dbReference type="Pfam" id="PF00571">
    <property type="entry name" value="CBS"/>
    <property type="match status" value="2"/>
</dbReference>
<feature type="domain" description="CBS" evidence="3">
    <location>
        <begin position="75"/>
        <end position="132"/>
    </location>
</feature>
<dbReference type="InterPro" id="IPR046342">
    <property type="entry name" value="CBS_dom_sf"/>
</dbReference>
<dbReference type="EMBL" id="CADCTR010003232">
    <property type="protein sequence ID" value="CAA9388982.1"/>
    <property type="molecule type" value="Genomic_DNA"/>
</dbReference>
<dbReference type="CDD" id="cd04623">
    <property type="entry name" value="CBS_pair_bac_euk"/>
    <property type="match status" value="1"/>
</dbReference>
<dbReference type="InterPro" id="IPR044725">
    <property type="entry name" value="CBSX3_CBS_dom"/>
</dbReference>
<dbReference type="PANTHER" id="PTHR43080">
    <property type="entry name" value="CBS DOMAIN-CONTAINING PROTEIN CBSX3, MITOCHONDRIAL"/>
    <property type="match status" value="1"/>
</dbReference>
<keyword evidence="1 2" id="KW-0129">CBS domain</keyword>
<dbReference type="AlphaFoldDB" id="A0A6J4NIC6"/>
<dbReference type="SMART" id="SM00116">
    <property type="entry name" value="CBS"/>
    <property type="match status" value="2"/>
</dbReference>
<dbReference type="PANTHER" id="PTHR43080:SF2">
    <property type="entry name" value="CBS DOMAIN-CONTAINING PROTEIN"/>
    <property type="match status" value="1"/>
</dbReference>
<evidence type="ECO:0000259" key="3">
    <source>
        <dbReference type="PROSITE" id="PS51371"/>
    </source>
</evidence>